<reference evidence="5" key="1">
    <citation type="journal article" date="2020" name="Nat. Commun.">
        <title>Genome assembly of wild tea tree DASZ reveals pedigree and selection history of tea varieties.</title>
        <authorList>
            <person name="Zhang W."/>
            <person name="Zhang Y."/>
            <person name="Qiu H."/>
            <person name="Guo Y."/>
            <person name="Wan H."/>
            <person name="Zhang X."/>
            <person name="Scossa F."/>
            <person name="Alseekh S."/>
            <person name="Zhang Q."/>
            <person name="Wang P."/>
            <person name="Xu L."/>
            <person name="Schmidt M.H."/>
            <person name="Jia X."/>
            <person name="Li D."/>
            <person name="Zhu A."/>
            <person name="Guo F."/>
            <person name="Chen W."/>
            <person name="Ni D."/>
            <person name="Usadel B."/>
            <person name="Fernie A.R."/>
            <person name="Wen W."/>
        </authorList>
    </citation>
    <scope>NUCLEOTIDE SEQUENCE [LARGE SCALE GENOMIC DNA]</scope>
    <source>
        <strain evidence="5">cv. G240</strain>
    </source>
</reference>
<dbReference type="Proteomes" id="UP000593564">
    <property type="component" value="Unassembled WGS sequence"/>
</dbReference>
<name>A0A7J7HZP9_CAMSI</name>
<dbReference type="NCBIfam" id="TIGR00756">
    <property type="entry name" value="PPR"/>
    <property type="match status" value="1"/>
</dbReference>
<sequence length="253" mass="28467">MHFKSIFRKQGSRSSVDMAADKAFNLQFNHKNTNRSINNQQLENAFKQIQSINQFQISLSIIISLSLAVIGSLSVNSDEGFYNTSGTKNHHVSMHRLRQPLAENNVEACVGHNLLKVDFALASTCTKVHSFNHGLQIHSHVIKSELKTNRFVWNSLLALYFKLGSNFCDTRRVFDRHFVKDVVSWTSMISGYICMGKPRNSIGLFSEMLDFGVEPNGFTLSAVIKACSELGDLKVGRCFHGVVFRRGFDSNTL</sequence>
<keyword evidence="5" id="KW-1185">Reference proteome</keyword>
<comment type="similarity">
    <text evidence="2">Belongs to the PPR family. PCMP-E subfamily.</text>
</comment>
<accession>A0A7J7HZP9</accession>
<dbReference type="PROSITE" id="PS51375">
    <property type="entry name" value="PPR"/>
    <property type="match status" value="1"/>
</dbReference>
<evidence type="ECO:0000256" key="3">
    <source>
        <dbReference type="PROSITE-ProRule" id="PRU00708"/>
    </source>
</evidence>
<dbReference type="PANTHER" id="PTHR47926">
    <property type="entry name" value="PENTATRICOPEPTIDE REPEAT-CONTAINING PROTEIN"/>
    <property type="match status" value="1"/>
</dbReference>
<evidence type="ECO:0000313" key="4">
    <source>
        <dbReference type="EMBL" id="KAF5957741.1"/>
    </source>
</evidence>
<proteinExistence type="inferred from homology"/>
<dbReference type="InterPro" id="IPR002885">
    <property type="entry name" value="PPR_rpt"/>
</dbReference>
<dbReference type="PANTHER" id="PTHR47926:SF359">
    <property type="entry name" value="PENTACOTRIPEPTIDE-REPEAT REGION OF PRORP DOMAIN-CONTAINING PROTEIN"/>
    <property type="match status" value="1"/>
</dbReference>
<comment type="caution">
    <text evidence="4">The sequence shown here is derived from an EMBL/GenBank/DDBJ whole genome shotgun (WGS) entry which is preliminary data.</text>
</comment>
<evidence type="ECO:0008006" key="6">
    <source>
        <dbReference type="Google" id="ProtNLM"/>
    </source>
</evidence>
<dbReference type="Gene3D" id="1.25.40.10">
    <property type="entry name" value="Tetratricopeptide repeat domain"/>
    <property type="match status" value="1"/>
</dbReference>
<gene>
    <name evidence="4" type="ORF">HYC85_004966</name>
</gene>
<evidence type="ECO:0000313" key="5">
    <source>
        <dbReference type="Proteomes" id="UP000593564"/>
    </source>
</evidence>
<dbReference type="InterPro" id="IPR046960">
    <property type="entry name" value="PPR_At4g14850-like_plant"/>
</dbReference>
<evidence type="ECO:0000256" key="2">
    <source>
        <dbReference type="ARBA" id="ARBA00061659"/>
    </source>
</evidence>
<dbReference type="EMBL" id="JACBKZ010000002">
    <property type="protein sequence ID" value="KAF5957741.1"/>
    <property type="molecule type" value="Genomic_DNA"/>
</dbReference>
<dbReference type="AlphaFoldDB" id="A0A7J7HZP9"/>
<evidence type="ECO:0000256" key="1">
    <source>
        <dbReference type="ARBA" id="ARBA00022737"/>
    </source>
</evidence>
<organism evidence="4 5">
    <name type="scientific">Camellia sinensis</name>
    <name type="common">Tea plant</name>
    <name type="synonym">Thea sinensis</name>
    <dbReference type="NCBI Taxonomy" id="4442"/>
    <lineage>
        <taxon>Eukaryota</taxon>
        <taxon>Viridiplantae</taxon>
        <taxon>Streptophyta</taxon>
        <taxon>Embryophyta</taxon>
        <taxon>Tracheophyta</taxon>
        <taxon>Spermatophyta</taxon>
        <taxon>Magnoliopsida</taxon>
        <taxon>eudicotyledons</taxon>
        <taxon>Gunneridae</taxon>
        <taxon>Pentapetalae</taxon>
        <taxon>asterids</taxon>
        <taxon>Ericales</taxon>
        <taxon>Theaceae</taxon>
        <taxon>Camellia</taxon>
    </lineage>
</organism>
<dbReference type="InterPro" id="IPR011990">
    <property type="entry name" value="TPR-like_helical_dom_sf"/>
</dbReference>
<protein>
    <recommendedName>
        <fullName evidence="6">Pentatricopeptide repeat-containing protein</fullName>
    </recommendedName>
</protein>
<reference evidence="4 5" key="2">
    <citation type="submission" date="2020-07" db="EMBL/GenBank/DDBJ databases">
        <title>Genome assembly of wild tea tree DASZ reveals pedigree and selection history of tea varieties.</title>
        <authorList>
            <person name="Zhang W."/>
        </authorList>
    </citation>
    <scope>NUCLEOTIDE SEQUENCE [LARGE SCALE GENOMIC DNA]</scope>
    <source>
        <strain evidence="5">cv. G240</strain>
        <tissue evidence="4">Leaf</tissue>
    </source>
</reference>
<dbReference type="GO" id="GO:0009451">
    <property type="term" value="P:RNA modification"/>
    <property type="evidence" value="ECO:0007669"/>
    <property type="project" value="InterPro"/>
</dbReference>
<dbReference type="FunFam" id="1.25.40.10:FF:001535">
    <property type="entry name" value="Putative pentatricopeptide repeat-containing protein, mitochondrial"/>
    <property type="match status" value="1"/>
</dbReference>
<keyword evidence="1" id="KW-0677">Repeat</keyword>
<dbReference type="GO" id="GO:0003723">
    <property type="term" value="F:RNA binding"/>
    <property type="evidence" value="ECO:0007669"/>
    <property type="project" value="InterPro"/>
</dbReference>
<dbReference type="Pfam" id="PF13041">
    <property type="entry name" value="PPR_2"/>
    <property type="match status" value="1"/>
</dbReference>
<feature type="repeat" description="PPR" evidence="3">
    <location>
        <begin position="181"/>
        <end position="215"/>
    </location>
</feature>